<evidence type="ECO:0000256" key="12">
    <source>
        <dbReference type="ARBA" id="ARBA00039316"/>
    </source>
</evidence>
<dbReference type="GO" id="GO:0005524">
    <property type="term" value="F:ATP binding"/>
    <property type="evidence" value="ECO:0007669"/>
    <property type="project" value="UniProtKB-KW"/>
</dbReference>
<dbReference type="Gene3D" id="3.40.50.300">
    <property type="entry name" value="P-loop containing nucleotide triphosphate hydrolases"/>
    <property type="match status" value="3"/>
</dbReference>
<comment type="subcellular location">
    <subcellularLocation>
        <location evidence="1">Cytoplasm</location>
    </subcellularLocation>
</comment>
<evidence type="ECO:0000313" key="16">
    <source>
        <dbReference type="Proteomes" id="UP000489961"/>
    </source>
</evidence>
<evidence type="ECO:0000256" key="9">
    <source>
        <dbReference type="ARBA" id="ARBA00023125"/>
    </source>
</evidence>
<evidence type="ECO:0000256" key="7">
    <source>
        <dbReference type="ARBA" id="ARBA00022840"/>
    </source>
</evidence>
<reference evidence="15 16" key="1">
    <citation type="submission" date="2020-02" db="EMBL/GenBank/DDBJ databases">
        <authorList>
            <person name="Chaudhuri R."/>
        </authorList>
    </citation>
    <scope>NUCLEOTIDE SEQUENCE [LARGE SCALE GENOMIC DNA]</scope>
    <source>
        <strain evidence="15">SFB21</strain>
    </source>
</reference>
<dbReference type="InterPro" id="IPR027417">
    <property type="entry name" value="P-loop_NTPase"/>
</dbReference>
<dbReference type="Proteomes" id="UP000489961">
    <property type="component" value="Unassembled WGS sequence"/>
</dbReference>
<dbReference type="PANTHER" id="PTHR43152">
    <property type="entry name" value="UVRABC SYSTEM PROTEIN A"/>
    <property type="match status" value="1"/>
</dbReference>
<dbReference type="GO" id="GO:0004518">
    <property type="term" value="F:nuclease activity"/>
    <property type="evidence" value="ECO:0007669"/>
    <property type="project" value="UniProtKB-KW"/>
</dbReference>
<gene>
    <name evidence="15" type="primary">uvrA_2</name>
    <name evidence="15" type="ORF">SFB21_2570</name>
</gene>
<keyword evidence="5" id="KW-0227">DNA damage</keyword>
<keyword evidence="9" id="KW-0238">DNA-binding</keyword>
<keyword evidence="10" id="KW-0234">DNA repair</keyword>
<keyword evidence="8" id="KW-0267">Excision nuclease</keyword>
<dbReference type="InterPro" id="IPR017871">
    <property type="entry name" value="ABC_transporter-like_CS"/>
</dbReference>
<name>A0A811GGB6_9GAMM</name>
<evidence type="ECO:0000256" key="6">
    <source>
        <dbReference type="ARBA" id="ARBA00022769"/>
    </source>
</evidence>
<feature type="domain" description="ABC transporter" evidence="14">
    <location>
        <begin position="294"/>
        <end position="527"/>
    </location>
</feature>
<protein>
    <recommendedName>
        <fullName evidence="12">UvrABC system protein A</fullName>
    </recommendedName>
    <alternativeName>
        <fullName evidence="13">Excinuclease ABC subunit A</fullName>
    </alternativeName>
</protein>
<comment type="caution">
    <text evidence="15">The sequence shown here is derived from an EMBL/GenBank/DDBJ whole genome shotgun (WGS) entry which is preliminary data.</text>
</comment>
<feature type="domain" description="ABC transporter" evidence="14">
    <location>
        <begin position="527"/>
        <end position="813"/>
    </location>
</feature>
<evidence type="ECO:0000313" key="15">
    <source>
        <dbReference type="EMBL" id="CAB1220232.1"/>
    </source>
</evidence>
<sequence>MKNANNDFFIKGIHEKNLKGFDFQINHGDIVFVGGVSGSGKSTLVLDVIYREAHRQHLIRNATDDLYQYAVRPNFSEASMLVESDMVTQRGLFSSITSTFGTKTNLINDLRDIFVKYGVVKNDDRIISKNTFNEVINFKNKLYSDSHVYYILNLRSFNEVNVLKSFKKDHIAYVRNLKTNKITKVQIEKLKKYNSDDYFFLVEAEYAVDSFPLFLIGNDIEINFDEKYIDVENNILFSRPYLSLFTKSKSSTNSGLCVKCGGNGDIVDYDRKIIDCDKKISENNILLNTSEKTGRYESLKFTPNGLIGLLKRQNIDINKTYNQLSEGEKGSFDQLILDKLVSNNVESLLLKSLCNECNGTGYKADVSHIFVGNFNFTELEKMTLEEILVKIGCCIEANELADFTKKNNILKKLKINNIALNRGSLNLSSGELQRIKIFDLLKNKIRKKIIIIDEPSVNLHYNDNMPILDLLLELNKYENTLIIIDHNGIYKKISNKSFYLGPGSGSKGGLLFSPDDEKVVDEYKRKVRHEKEIKFLLAHVNNVNIDQISIPEKGITCCIGSSGSGKTTLLTKLLPKSFEESNIKYAIFDSKPISTNIQSIVATYINVFDKIRTIFAKKTNIEASFFSFNSRGGCSTCKGHGIIENNLCPSCLGTRYSDDIRLIKVGGNTINDILHMEISSLIELEDFKFLSNIYQFMEALGLDHLTLGRSVSSLSGGEAQRLKLVEFLLSTNNVNFIILDEPCRGLDKKSISKMLKLFDENLYEKSILVIEHNIDFIKQCDFIIDLGESNTNKTKDNITLGCINDFNFPSLEIFDFGDYTHNNFQFDVSLNNEIKENDLLSKTLINQENFALEKSFYQDSVFNSDENIIFYKNHHEIKKITERNDHFFYNPLFDELYQFPYIDFKKNKFIENLDEAWSCLVETNSFEDAFIRGKGVVATKNKDLIYHTVRSLSVIDKHIGPLIDYKNYFNVYKNSCRICKGYGVIKSYPFDEYMDKKYSIFDSNFLGCDLLKILPKKLIKFLINDFKFPFDLPFNDLSLEAQNIILYGAKHINFIPSLTDDKGVWRGLNSYTYFYGSKLNSNFKSSAIRTISCPCCYKGFNNSVNYFSIKGEKIFDFY</sequence>
<evidence type="ECO:0000256" key="8">
    <source>
        <dbReference type="ARBA" id="ARBA00022881"/>
    </source>
</evidence>
<evidence type="ECO:0000256" key="11">
    <source>
        <dbReference type="ARBA" id="ARBA00038000"/>
    </source>
</evidence>
<dbReference type="PROSITE" id="PS00211">
    <property type="entry name" value="ABC_TRANSPORTER_1"/>
    <property type="match status" value="1"/>
</dbReference>
<dbReference type="GO" id="GO:0016887">
    <property type="term" value="F:ATP hydrolysis activity"/>
    <property type="evidence" value="ECO:0007669"/>
    <property type="project" value="InterPro"/>
</dbReference>
<dbReference type="Gene3D" id="1.20.1580.10">
    <property type="entry name" value="ABC transporter ATPase like domain"/>
    <property type="match status" value="3"/>
</dbReference>
<evidence type="ECO:0000256" key="2">
    <source>
        <dbReference type="ARBA" id="ARBA00022490"/>
    </source>
</evidence>
<evidence type="ECO:0000256" key="13">
    <source>
        <dbReference type="ARBA" id="ARBA00042156"/>
    </source>
</evidence>
<keyword evidence="7" id="KW-0067">ATP-binding</keyword>
<evidence type="ECO:0000256" key="4">
    <source>
        <dbReference type="ARBA" id="ARBA00022741"/>
    </source>
</evidence>
<comment type="similarity">
    <text evidence="11">Belongs to the ABC transporter superfamily. UvrA family.</text>
</comment>
<evidence type="ECO:0000256" key="5">
    <source>
        <dbReference type="ARBA" id="ARBA00022763"/>
    </source>
</evidence>
<keyword evidence="2" id="KW-0963">Cytoplasm</keyword>
<dbReference type="GO" id="GO:0006281">
    <property type="term" value="P:DNA repair"/>
    <property type="evidence" value="ECO:0007669"/>
    <property type="project" value="UniProtKB-KW"/>
</dbReference>
<evidence type="ECO:0000259" key="14">
    <source>
        <dbReference type="PROSITE" id="PS50893"/>
    </source>
</evidence>
<evidence type="ECO:0000256" key="10">
    <source>
        <dbReference type="ARBA" id="ARBA00023204"/>
    </source>
</evidence>
<organism evidence="15 16">
    <name type="scientific">Acinetobacter bouvetii</name>
    <dbReference type="NCBI Taxonomy" id="202951"/>
    <lineage>
        <taxon>Bacteria</taxon>
        <taxon>Pseudomonadati</taxon>
        <taxon>Pseudomonadota</taxon>
        <taxon>Gammaproteobacteria</taxon>
        <taxon>Moraxellales</taxon>
        <taxon>Moraxellaceae</taxon>
        <taxon>Acinetobacter</taxon>
    </lineage>
</organism>
<keyword evidence="6" id="KW-0228">DNA excision</keyword>
<dbReference type="PANTHER" id="PTHR43152:SF3">
    <property type="entry name" value="UVRABC SYSTEM PROTEIN A"/>
    <property type="match status" value="1"/>
</dbReference>
<keyword evidence="4" id="KW-0547">Nucleotide-binding</keyword>
<dbReference type="EMBL" id="CADDTS010000042">
    <property type="protein sequence ID" value="CAB1220232.1"/>
    <property type="molecule type" value="Genomic_DNA"/>
</dbReference>
<dbReference type="InterPro" id="IPR003439">
    <property type="entry name" value="ABC_transporter-like_ATP-bd"/>
</dbReference>
<dbReference type="PROSITE" id="PS50893">
    <property type="entry name" value="ABC_TRANSPORTER_2"/>
    <property type="match status" value="2"/>
</dbReference>
<dbReference type="GO" id="GO:0005737">
    <property type="term" value="C:cytoplasm"/>
    <property type="evidence" value="ECO:0007669"/>
    <property type="project" value="UniProtKB-SubCell"/>
</dbReference>
<dbReference type="Pfam" id="PF00005">
    <property type="entry name" value="ABC_tran"/>
    <property type="match status" value="1"/>
</dbReference>
<evidence type="ECO:0000256" key="1">
    <source>
        <dbReference type="ARBA" id="ARBA00004496"/>
    </source>
</evidence>
<keyword evidence="3" id="KW-0677">Repeat</keyword>
<proteinExistence type="inferred from homology"/>
<dbReference type="AlphaFoldDB" id="A0A811GGB6"/>
<dbReference type="GO" id="GO:0003677">
    <property type="term" value="F:DNA binding"/>
    <property type="evidence" value="ECO:0007669"/>
    <property type="project" value="UniProtKB-KW"/>
</dbReference>
<evidence type="ECO:0000256" key="3">
    <source>
        <dbReference type="ARBA" id="ARBA00022737"/>
    </source>
</evidence>
<accession>A0A811GGB6</accession>
<dbReference type="SUPFAM" id="SSF52540">
    <property type="entry name" value="P-loop containing nucleoside triphosphate hydrolases"/>
    <property type="match status" value="2"/>
</dbReference>
<dbReference type="RefSeq" id="WP_174560371.1">
    <property type="nucleotide sequence ID" value="NZ_CADDTS010000042.1"/>
</dbReference>
<dbReference type="Gene3D" id="1.10.8.280">
    <property type="entry name" value="ABC transporter ATPase domain-like"/>
    <property type="match status" value="1"/>
</dbReference>